<dbReference type="GO" id="GO:0097037">
    <property type="term" value="P:heme export"/>
    <property type="evidence" value="ECO:0007669"/>
    <property type="project" value="TreeGrafter"/>
</dbReference>
<dbReference type="GO" id="GO:0020037">
    <property type="term" value="F:heme binding"/>
    <property type="evidence" value="ECO:0007669"/>
    <property type="project" value="TreeGrafter"/>
</dbReference>
<protein>
    <submittedName>
        <fullName evidence="7">Uncharacterized protein</fullName>
    </submittedName>
</protein>
<dbReference type="GO" id="GO:0015232">
    <property type="term" value="F:heme transmembrane transporter activity"/>
    <property type="evidence" value="ECO:0007669"/>
    <property type="project" value="TreeGrafter"/>
</dbReference>
<comment type="subcellular location">
    <subcellularLocation>
        <location evidence="1">Membrane</location>
        <topology evidence="1">Multi-pass membrane protein</topology>
    </subcellularLocation>
</comment>
<sequence length="114" mass="12940">MPGAGSARNAPPEYQVNGKHNGTSIVPQNLLEAPGQRHNEARVFAKRWAILAMFCILSASNGAQWIIYAIISPTIVDFYGVSYAAVNWTSMVYMLTYIFFFIPAAWVFYYYQRF</sequence>
<keyword evidence="8" id="KW-1185">Reference proteome</keyword>
<keyword evidence="4 6" id="KW-0472">Membrane</keyword>
<dbReference type="Proteomes" id="UP001177023">
    <property type="component" value="Unassembled WGS sequence"/>
</dbReference>
<evidence type="ECO:0000313" key="8">
    <source>
        <dbReference type="Proteomes" id="UP001177023"/>
    </source>
</evidence>
<dbReference type="PANTHER" id="PTHR10924">
    <property type="entry name" value="MAJOR FACILITATOR SUPERFAMILY PROTEIN-RELATED"/>
    <property type="match status" value="1"/>
</dbReference>
<feature type="transmembrane region" description="Helical" evidence="6">
    <location>
        <begin position="91"/>
        <end position="111"/>
    </location>
</feature>
<feature type="non-terminal residue" evidence="7">
    <location>
        <position position="1"/>
    </location>
</feature>
<dbReference type="EMBL" id="CATQJA010002653">
    <property type="protein sequence ID" value="CAJ0578085.1"/>
    <property type="molecule type" value="Genomic_DNA"/>
</dbReference>
<comment type="caution">
    <text evidence="7">The sequence shown here is derived from an EMBL/GenBank/DDBJ whole genome shotgun (WGS) entry which is preliminary data.</text>
</comment>
<dbReference type="InterPro" id="IPR036259">
    <property type="entry name" value="MFS_trans_sf"/>
</dbReference>
<evidence type="ECO:0000256" key="2">
    <source>
        <dbReference type="ARBA" id="ARBA00022692"/>
    </source>
</evidence>
<evidence type="ECO:0000256" key="5">
    <source>
        <dbReference type="SAM" id="MobiDB-lite"/>
    </source>
</evidence>
<keyword evidence="2 6" id="KW-0812">Transmembrane</keyword>
<dbReference type="PANTHER" id="PTHR10924:SF4">
    <property type="entry name" value="GH15861P"/>
    <property type="match status" value="1"/>
</dbReference>
<dbReference type="AlphaFoldDB" id="A0AA36CZ94"/>
<dbReference type="SUPFAM" id="SSF103473">
    <property type="entry name" value="MFS general substrate transporter"/>
    <property type="match status" value="1"/>
</dbReference>
<evidence type="ECO:0000256" key="1">
    <source>
        <dbReference type="ARBA" id="ARBA00004141"/>
    </source>
</evidence>
<evidence type="ECO:0000256" key="4">
    <source>
        <dbReference type="ARBA" id="ARBA00023136"/>
    </source>
</evidence>
<evidence type="ECO:0000256" key="3">
    <source>
        <dbReference type="ARBA" id="ARBA00022989"/>
    </source>
</evidence>
<keyword evidence="3 6" id="KW-1133">Transmembrane helix</keyword>
<reference evidence="7" key="1">
    <citation type="submission" date="2023-06" db="EMBL/GenBank/DDBJ databases">
        <authorList>
            <person name="Delattre M."/>
        </authorList>
    </citation>
    <scope>NUCLEOTIDE SEQUENCE</scope>
    <source>
        <strain evidence="7">AF72</strain>
    </source>
</reference>
<organism evidence="7 8">
    <name type="scientific">Mesorhabditis spiculigera</name>
    <dbReference type="NCBI Taxonomy" id="96644"/>
    <lineage>
        <taxon>Eukaryota</taxon>
        <taxon>Metazoa</taxon>
        <taxon>Ecdysozoa</taxon>
        <taxon>Nematoda</taxon>
        <taxon>Chromadorea</taxon>
        <taxon>Rhabditida</taxon>
        <taxon>Rhabditina</taxon>
        <taxon>Rhabditomorpha</taxon>
        <taxon>Rhabditoidea</taxon>
        <taxon>Rhabditidae</taxon>
        <taxon>Mesorhabditinae</taxon>
        <taxon>Mesorhabditis</taxon>
    </lineage>
</organism>
<evidence type="ECO:0000256" key="6">
    <source>
        <dbReference type="SAM" id="Phobius"/>
    </source>
</evidence>
<gene>
    <name evidence="7" type="ORF">MSPICULIGERA_LOCUS16349</name>
</gene>
<dbReference type="InterPro" id="IPR049680">
    <property type="entry name" value="FLVCR1-2_SLC49-like"/>
</dbReference>
<name>A0AA36CZ94_9BILA</name>
<accession>A0AA36CZ94</accession>
<evidence type="ECO:0000313" key="7">
    <source>
        <dbReference type="EMBL" id="CAJ0578085.1"/>
    </source>
</evidence>
<proteinExistence type="predicted"/>
<feature type="transmembrane region" description="Helical" evidence="6">
    <location>
        <begin position="48"/>
        <end position="71"/>
    </location>
</feature>
<dbReference type="GO" id="GO:0016020">
    <property type="term" value="C:membrane"/>
    <property type="evidence" value="ECO:0007669"/>
    <property type="project" value="UniProtKB-SubCell"/>
</dbReference>
<feature type="region of interest" description="Disordered" evidence="5">
    <location>
        <begin position="1"/>
        <end position="23"/>
    </location>
</feature>